<comment type="subcellular location">
    <subcellularLocation>
        <location evidence="1">Endomembrane system</location>
        <topology evidence="1">Multi-pass membrane protein</topology>
    </subcellularLocation>
</comment>
<name>A0A5P1F8M1_ASPOF</name>
<feature type="transmembrane region" description="Helical" evidence="7">
    <location>
        <begin position="151"/>
        <end position="175"/>
    </location>
</feature>
<evidence type="ECO:0000313" key="9">
    <source>
        <dbReference type="Proteomes" id="UP000243459"/>
    </source>
</evidence>
<keyword evidence="3" id="KW-0732">Signal</keyword>
<reference evidence="9" key="1">
    <citation type="journal article" date="2017" name="Nat. Commun.">
        <title>The asparagus genome sheds light on the origin and evolution of a young Y chromosome.</title>
        <authorList>
            <person name="Harkess A."/>
            <person name="Zhou J."/>
            <person name="Xu C."/>
            <person name="Bowers J.E."/>
            <person name="Van der Hulst R."/>
            <person name="Ayyampalayam S."/>
            <person name="Mercati F."/>
            <person name="Riccardi P."/>
            <person name="McKain M.R."/>
            <person name="Kakrana A."/>
            <person name="Tang H."/>
            <person name="Ray J."/>
            <person name="Groenendijk J."/>
            <person name="Arikit S."/>
            <person name="Mathioni S.M."/>
            <person name="Nakano M."/>
            <person name="Shan H."/>
            <person name="Telgmann-Rauber A."/>
            <person name="Kanno A."/>
            <person name="Yue Z."/>
            <person name="Chen H."/>
            <person name="Li W."/>
            <person name="Chen Y."/>
            <person name="Xu X."/>
            <person name="Zhang Y."/>
            <person name="Luo S."/>
            <person name="Chen H."/>
            <person name="Gao J."/>
            <person name="Mao Z."/>
            <person name="Pires J.C."/>
            <person name="Luo M."/>
            <person name="Kudrna D."/>
            <person name="Wing R.A."/>
            <person name="Meyers B.C."/>
            <person name="Yi K."/>
            <person name="Kong H."/>
            <person name="Lavrijsen P."/>
            <person name="Sunseri F."/>
            <person name="Falavigna A."/>
            <person name="Ye Y."/>
            <person name="Leebens-Mack J.H."/>
            <person name="Chen G."/>
        </authorList>
    </citation>
    <scope>NUCLEOTIDE SEQUENCE [LARGE SCALE GENOMIC DNA]</scope>
    <source>
        <strain evidence="9">cv. DH0086</strain>
    </source>
</reference>
<feature type="transmembrane region" description="Helical" evidence="7">
    <location>
        <begin position="110"/>
        <end position="131"/>
    </location>
</feature>
<comment type="similarity">
    <text evidence="6">Belongs to the DESIGUAL family.</text>
</comment>
<dbReference type="InterPro" id="IPR052222">
    <property type="entry name" value="DESIGUAL"/>
</dbReference>
<evidence type="ECO:0000256" key="2">
    <source>
        <dbReference type="ARBA" id="ARBA00022692"/>
    </source>
</evidence>
<dbReference type="InterPro" id="IPR009606">
    <property type="entry name" value="DEAL/Modifying_wall_lignin1/2"/>
</dbReference>
<evidence type="ECO:0000256" key="6">
    <source>
        <dbReference type="ARBA" id="ARBA00029467"/>
    </source>
</evidence>
<keyword evidence="4 7" id="KW-1133">Transmembrane helix</keyword>
<gene>
    <name evidence="8" type="ORF">A4U43_C03F9530</name>
</gene>
<evidence type="ECO:0000256" key="3">
    <source>
        <dbReference type="ARBA" id="ARBA00022729"/>
    </source>
</evidence>
<evidence type="ECO:0000256" key="1">
    <source>
        <dbReference type="ARBA" id="ARBA00004127"/>
    </source>
</evidence>
<feature type="transmembrane region" description="Helical" evidence="7">
    <location>
        <begin position="25"/>
        <end position="47"/>
    </location>
</feature>
<proteinExistence type="inferred from homology"/>
<evidence type="ECO:0000256" key="7">
    <source>
        <dbReference type="SAM" id="Phobius"/>
    </source>
</evidence>
<accession>A0A5P1F8M1</accession>
<evidence type="ECO:0000256" key="5">
    <source>
        <dbReference type="ARBA" id="ARBA00023136"/>
    </source>
</evidence>
<dbReference type="PANTHER" id="PTHR31769">
    <property type="entry name" value="OS07G0462200 PROTEIN-RELATED"/>
    <property type="match status" value="1"/>
</dbReference>
<dbReference type="AlphaFoldDB" id="A0A5P1F8M1"/>
<evidence type="ECO:0000256" key="4">
    <source>
        <dbReference type="ARBA" id="ARBA00022989"/>
    </source>
</evidence>
<protein>
    <submittedName>
        <fullName evidence="8">Uncharacterized protein</fullName>
    </submittedName>
</protein>
<keyword evidence="9" id="KW-1185">Reference proteome</keyword>
<organism evidence="8 9">
    <name type="scientific">Asparagus officinalis</name>
    <name type="common">Garden asparagus</name>
    <dbReference type="NCBI Taxonomy" id="4686"/>
    <lineage>
        <taxon>Eukaryota</taxon>
        <taxon>Viridiplantae</taxon>
        <taxon>Streptophyta</taxon>
        <taxon>Embryophyta</taxon>
        <taxon>Tracheophyta</taxon>
        <taxon>Spermatophyta</taxon>
        <taxon>Magnoliopsida</taxon>
        <taxon>Liliopsida</taxon>
        <taxon>Asparagales</taxon>
        <taxon>Asparagaceae</taxon>
        <taxon>Asparagoideae</taxon>
        <taxon>Asparagus</taxon>
    </lineage>
</organism>
<dbReference type="OMA" id="RTWIFEC"/>
<dbReference type="EMBL" id="CM007383">
    <property type="protein sequence ID" value="ONK74728.1"/>
    <property type="molecule type" value="Genomic_DNA"/>
</dbReference>
<dbReference type="GO" id="GO:0012505">
    <property type="term" value="C:endomembrane system"/>
    <property type="evidence" value="ECO:0007669"/>
    <property type="project" value="UniProtKB-SubCell"/>
</dbReference>
<dbReference type="Proteomes" id="UP000243459">
    <property type="component" value="Chromosome 3"/>
</dbReference>
<dbReference type="Gramene" id="ONK74728">
    <property type="protein sequence ID" value="ONK74728"/>
    <property type="gene ID" value="A4U43_C03F9530"/>
</dbReference>
<dbReference type="Pfam" id="PF06749">
    <property type="entry name" value="DUF1218"/>
    <property type="match status" value="1"/>
</dbReference>
<evidence type="ECO:0000313" key="8">
    <source>
        <dbReference type="EMBL" id="ONK74728.1"/>
    </source>
</evidence>
<keyword evidence="5 7" id="KW-0472">Membrane</keyword>
<keyword evidence="2 7" id="KW-0812">Transmembrane</keyword>
<sequence length="193" mass="20673">MESLIVPNFCSLQPAARMTNYRGKIICFSIIIIDIAAGILGLKAEIAEHKGTNLSIFLFECKAPMRQAYKLGLAAAVLLVLAHAVANLLGGCTCICSREEFQRASADRQMAVATLSLSWLVLAAGFTLLMIGAVSNSQSRASCILPHPHFLATGGSVCFVHGLFGMAYYVSAAAASLEEEQNHRRDESLGVRV</sequence>
<feature type="transmembrane region" description="Helical" evidence="7">
    <location>
        <begin position="67"/>
        <end position="89"/>
    </location>
</feature>